<protein>
    <recommendedName>
        <fullName evidence="2">ubiquitinyl hydrolase 1</fullName>
        <ecNumber evidence="2">3.4.19.12</ecNumber>
    </recommendedName>
</protein>
<dbReference type="PANTHER" id="PTHR21646">
    <property type="entry name" value="UBIQUITIN CARBOXYL-TERMINAL HYDROLASE"/>
    <property type="match status" value="1"/>
</dbReference>
<dbReference type="SUPFAM" id="SSF54001">
    <property type="entry name" value="Cysteine proteinases"/>
    <property type="match status" value="1"/>
</dbReference>
<evidence type="ECO:0000259" key="3">
    <source>
        <dbReference type="PROSITE" id="PS50235"/>
    </source>
</evidence>
<gene>
    <name evidence="4" type="ORF">GPM918_LOCUS15648</name>
    <name evidence="5" type="ORF">OVA965_LOCUS25676</name>
    <name evidence="6" type="ORF">SRO942_LOCUS15648</name>
    <name evidence="7" type="ORF">TMI583_LOCUS26407</name>
</gene>
<evidence type="ECO:0000313" key="8">
    <source>
        <dbReference type="Proteomes" id="UP000663829"/>
    </source>
</evidence>
<dbReference type="Pfam" id="PF00443">
    <property type="entry name" value="UCH"/>
    <property type="match status" value="1"/>
</dbReference>
<dbReference type="InterPro" id="IPR001394">
    <property type="entry name" value="Peptidase_C19_UCH"/>
</dbReference>
<dbReference type="EMBL" id="CAJNOQ010003967">
    <property type="protein sequence ID" value="CAF1038403.1"/>
    <property type="molecule type" value="Genomic_DNA"/>
</dbReference>
<evidence type="ECO:0000256" key="2">
    <source>
        <dbReference type="ARBA" id="ARBA00012759"/>
    </source>
</evidence>
<dbReference type="OrthoDB" id="265776at2759"/>
<feature type="domain" description="USP" evidence="3">
    <location>
        <begin position="1"/>
        <end position="212"/>
    </location>
</feature>
<name>A0A814JI21_9BILA</name>
<organism evidence="4 8">
    <name type="scientific">Didymodactylos carnosus</name>
    <dbReference type="NCBI Taxonomy" id="1234261"/>
    <lineage>
        <taxon>Eukaryota</taxon>
        <taxon>Metazoa</taxon>
        <taxon>Spiralia</taxon>
        <taxon>Gnathifera</taxon>
        <taxon>Rotifera</taxon>
        <taxon>Eurotatoria</taxon>
        <taxon>Bdelloidea</taxon>
        <taxon>Philodinida</taxon>
        <taxon>Philodinidae</taxon>
        <taxon>Didymodactylos</taxon>
    </lineage>
</organism>
<keyword evidence="8" id="KW-1185">Reference proteome</keyword>
<dbReference type="CDD" id="cd02257">
    <property type="entry name" value="Peptidase_C19"/>
    <property type="match status" value="1"/>
</dbReference>
<dbReference type="GO" id="GO:0016579">
    <property type="term" value="P:protein deubiquitination"/>
    <property type="evidence" value="ECO:0007669"/>
    <property type="project" value="InterPro"/>
</dbReference>
<evidence type="ECO:0000313" key="7">
    <source>
        <dbReference type="EMBL" id="CAF4045357.1"/>
    </source>
</evidence>
<dbReference type="PANTHER" id="PTHR21646:SF86">
    <property type="entry name" value="UBIQUITIN CARBOXYL-TERMINAL HYDROLASE"/>
    <property type="match status" value="1"/>
</dbReference>
<evidence type="ECO:0000313" key="6">
    <source>
        <dbReference type="EMBL" id="CAF3808818.1"/>
    </source>
</evidence>
<proteinExistence type="predicted"/>
<dbReference type="Proteomes" id="UP000663829">
    <property type="component" value="Unassembled WGS sequence"/>
</dbReference>
<dbReference type="InterPro" id="IPR038765">
    <property type="entry name" value="Papain-like_cys_pep_sf"/>
</dbReference>
<sequence length="212" mass="24565">MNALVNALHNELQISKSSTIIEELFHIQTQSRVTCCSCKTADTTTERTAFLPLLLPLPKLHPQQNCLLLEDLLSFFFEEDTLDGDYYCQKCDTMTQAKQKTSLRHPLPRVIIIQLKRFTFDDSNNKIHTLVKYPLQKLNVRKYLAQTSNNQQETETIYHLIAVSRHTGSSVRSGHYTTYAKHFVTGAWHHFNDNYIESVRDKKTVFVTRPMC</sequence>
<evidence type="ECO:0000313" key="4">
    <source>
        <dbReference type="EMBL" id="CAF1038403.1"/>
    </source>
</evidence>
<reference evidence="4" key="1">
    <citation type="submission" date="2021-02" db="EMBL/GenBank/DDBJ databases">
        <authorList>
            <person name="Nowell W R."/>
        </authorList>
    </citation>
    <scope>NUCLEOTIDE SEQUENCE</scope>
</reference>
<dbReference type="GO" id="GO:0004843">
    <property type="term" value="F:cysteine-type deubiquitinase activity"/>
    <property type="evidence" value="ECO:0007669"/>
    <property type="project" value="UniProtKB-EC"/>
</dbReference>
<dbReference type="EMBL" id="CAJNOK010016064">
    <property type="protein sequence ID" value="CAF1237704.1"/>
    <property type="molecule type" value="Genomic_DNA"/>
</dbReference>
<evidence type="ECO:0000313" key="5">
    <source>
        <dbReference type="EMBL" id="CAF1237704.1"/>
    </source>
</evidence>
<dbReference type="PROSITE" id="PS50235">
    <property type="entry name" value="USP_3"/>
    <property type="match status" value="1"/>
</dbReference>
<dbReference type="InterPro" id="IPR028889">
    <property type="entry name" value="USP"/>
</dbReference>
<evidence type="ECO:0000256" key="1">
    <source>
        <dbReference type="ARBA" id="ARBA00000707"/>
    </source>
</evidence>
<comment type="caution">
    <text evidence="4">The sequence shown here is derived from an EMBL/GenBank/DDBJ whole genome shotgun (WGS) entry which is preliminary data.</text>
</comment>
<dbReference type="EMBL" id="CAJOBA010037609">
    <property type="protein sequence ID" value="CAF4045357.1"/>
    <property type="molecule type" value="Genomic_DNA"/>
</dbReference>
<accession>A0A814JI21</accession>
<dbReference type="Proteomes" id="UP000677228">
    <property type="component" value="Unassembled WGS sequence"/>
</dbReference>
<dbReference type="InterPro" id="IPR050185">
    <property type="entry name" value="Ub_carboxyl-term_hydrolase"/>
</dbReference>
<dbReference type="InterPro" id="IPR018200">
    <property type="entry name" value="USP_CS"/>
</dbReference>
<dbReference type="PROSITE" id="PS00973">
    <property type="entry name" value="USP_2"/>
    <property type="match status" value="1"/>
</dbReference>
<dbReference type="Proteomes" id="UP000681722">
    <property type="component" value="Unassembled WGS sequence"/>
</dbReference>
<dbReference type="Gene3D" id="3.90.70.10">
    <property type="entry name" value="Cysteine proteinases"/>
    <property type="match status" value="1"/>
</dbReference>
<dbReference type="Proteomes" id="UP000682733">
    <property type="component" value="Unassembled WGS sequence"/>
</dbReference>
<dbReference type="AlphaFoldDB" id="A0A814JI21"/>
<dbReference type="EMBL" id="CAJOBC010003967">
    <property type="protein sequence ID" value="CAF3808818.1"/>
    <property type="molecule type" value="Genomic_DNA"/>
</dbReference>
<comment type="catalytic activity">
    <reaction evidence="1">
        <text>Thiol-dependent hydrolysis of ester, thioester, amide, peptide and isopeptide bonds formed by the C-terminal Gly of ubiquitin (a 76-residue protein attached to proteins as an intracellular targeting signal).</text>
        <dbReference type="EC" id="3.4.19.12"/>
    </reaction>
</comment>
<dbReference type="EC" id="3.4.19.12" evidence="2"/>